<proteinExistence type="predicted"/>
<organism evidence="4 5">
    <name type="scientific">Ohtaekwangia kribbensis</name>
    <dbReference type="NCBI Taxonomy" id="688913"/>
    <lineage>
        <taxon>Bacteria</taxon>
        <taxon>Pseudomonadati</taxon>
        <taxon>Bacteroidota</taxon>
        <taxon>Cytophagia</taxon>
        <taxon>Cytophagales</taxon>
        <taxon>Fulvivirgaceae</taxon>
        <taxon>Ohtaekwangia</taxon>
    </lineage>
</organism>
<dbReference type="InterPro" id="IPR033431">
    <property type="entry name" value="DUF5126"/>
</dbReference>
<feature type="domain" description="DUF4959" evidence="1">
    <location>
        <begin position="21"/>
        <end position="126"/>
    </location>
</feature>
<dbReference type="InterPro" id="IPR032527">
    <property type="entry name" value="DUF4959"/>
</dbReference>
<sequence length="401" mass="44631">MKIHAIKYSLLGIAALLLVYACNEDLSYRQPAGTSNGAPQQVAEVQVKNYPGKATISYKLPADPDLLYVKASYTLASGKVMDVKSSYFVDSLVVEGFADTQEHEIKLYTVNRQEVESEPISVTVKPLRAPIWSILESIDIRDAFGGYKLTAVNKTQESIGVLIMEQNVLKEWEVNNNLSVYTSVDSILSQRSGMDTITRHFGIAIRDRWSNITDTLYKDINPIYEVELNTANFRHFPLPGDPAQQPGAAVANMWDKRYGWPVSFSSLAAATLNVPSIVTVDMGVSAKLSKVWIRPFKELSNLYYGFTTLKHFELWGSSNPNLNGELDDSWTLLGKYELKKPSGSAGNTETASDQEAAANGFFYDIDLDAPKIRYLRIRCLVNWAGSCPQSVDELKVFGDPR</sequence>
<name>A0ABW3K6V9_9BACT</name>
<dbReference type="RefSeq" id="WP_377581540.1">
    <property type="nucleotide sequence ID" value="NZ_JBHTKA010000007.1"/>
</dbReference>
<protein>
    <submittedName>
        <fullName evidence="4">DUF4959 domain-containing protein</fullName>
    </submittedName>
</protein>
<dbReference type="InterPro" id="IPR032164">
    <property type="entry name" value="DUF5000"/>
</dbReference>
<gene>
    <name evidence="4" type="ORF">ACFQ21_19660</name>
</gene>
<evidence type="ECO:0000259" key="3">
    <source>
        <dbReference type="Pfam" id="PF17166"/>
    </source>
</evidence>
<keyword evidence="5" id="KW-1185">Reference proteome</keyword>
<evidence type="ECO:0000313" key="5">
    <source>
        <dbReference type="Proteomes" id="UP001597112"/>
    </source>
</evidence>
<dbReference type="PROSITE" id="PS51257">
    <property type="entry name" value="PROKAR_LIPOPROTEIN"/>
    <property type="match status" value="1"/>
</dbReference>
<dbReference type="Proteomes" id="UP001597112">
    <property type="component" value="Unassembled WGS sequence"/>
</dbReference>
<reference evidence="5" key="1">
    <citation type="journal article" date="2019" name="Int. J. Syst. Evol. Microbiol.">
        <title>The Global Catalogue of Microorganisms (GCM) 10K type strain sequencing project: providing services to taxonomists for standard genome sequencing and annotation.</title>
        <authorList>
            <consortium name="The Broad Institute Genomics Platform"/>
            <consortium name="The Broad Institute Genome Sequencing Center for Infectious Disease"/>
            <person name="Wu L."/>
            <person name="Ma J."/>
        </authorList>
    </citation>
    <scope>NUCLEOTIDE SEQUENCE [LARGE SCALE GENOMIC DNA]</scope>
    <source>
        <strain evidence="5">CCUG 58938</strain>
    </source>
</reference>
<evidence type="ECO:0000259" key="1">
    <source>
        <dbReference type="Pfam" id="PF16323"/>
    </source>
</evidence>
<feature type="domain" description="DUF5000" evidence="2">
    <location>
        <begin position="254"/>
        <end position="398"/>
    </location>
</feature>
<comment type="caution">
    <text evidence="4">The sequence shown here is derived from an EMBL/GenBank/DDBJ whole genome shotgun (WGS) entry which is preliminary data.</text>
</comment>
<dbReference type="Pfam" id="PF16323">
    <property type="entry name" value="DUF4959"/>
    <property type="match status" value="1"/>
</dbReference>
<dbReference type="Pfam" id="PF16391">
    <property type="entry name" value="DUF5000"/>
    <property type="match status" value="1"/>
</dbReference>
<accession>A0ABW3K6V9</accession>
<dbReference type="Gene3D" id="2.60.120.260">
    <property type="entry name" value="Galactose-binding domain-like"/>
    <property type="match status" value="1"/>
</dbReference>
<feature type="domain" description="DUF5126" evidence="3">
    <location>
        <begin position="128"/>
        <end position="229"/>
    </location>
</feature>
<dbReference type="Pfam" id="PF17166">
    <property type="entry name" value="DUF5126"/>
    <property type="match status" value="1"/>
</dbReference>
<dbReference type="EMBL" id="JBHTKA010000007">
    <property type="protein sequence ID" value="MFD1001556.1"/>
    <property type="molecule type" value="Genomic_DNA"/>
</dbReference>
<evidence type="ECO:0000259" key="2">
    <source>
        <dbReference type="Pfam" id="PF16391"/>
    </source>
</evidence>
<evidence type="ECO:0000313" key="4">
    <source>
        <dbReference type="EMBL" id="MFD1001556.1"/>
    </source>
</evidence>